<evidence type="ECO:0000256" key="3">
    <source>
        <dbReference type="ARBA" id="ARBA00022603"/>
    </source>
</evidence>
<comment type="catalytic activity">
    <reaction evidence="6">
        <text>cytidine(1402) in 16S rRNA + S-adenosyl-L-methionine = 2'-O-methylcytidine(1402) in 16S rRNA + S-adenosyl-L-homocysteine + H(+)</text>
        <dbReference type="Rhea" id="RHEA:42924"/>
        <dbReference type="Rhea" id="RHEA-COMP:10285"/>
        <dbReference type="Rhea" id="RHEA-COMP:10286"/>
        <dbReference type="ChEBI" id="CHEBI:15378"/>
        <dbReference type="ChEBI" id="CHEBI:57856"/>
        <dbReference type="ChEBI" id="CHEBI:59789"/>
        <dbReference type="ChEBI" id="CHEBI:74495"/>
        <dbReference type="ChEBI" id="CHEBI:82748"/>
        <dbReference type="EC" id="2.1.1.198"/>
    </reaction>
</comment>
<dbReference type="CDD" id="cd11648">
    <property type="entry name" value="RsmI"/>
    <property type="match status" value="1"/>
</dbReference>
<evidence type="ECO:0000256" key="4">
    <source>
        <dbReference type="ARBA" id="ARBA00022679"/>
    </source>
</evidence>
<dbReference type="FunCoup" id="A0A5C7F0Z8">
    <property type="interactions" value="346"/>
</dbReference>
<keyword evidence="2 6" id="KW-0698">rRNA processing</keyword>
<dbReference type="FunFam" id="3.40.1010.10:FF:000007">
    <property type="entry name" value="Ribosomal RNA small subunit methyltransferase I"/>
    <property type="match status" value="1"/>
</dbReference>
<dbReference type="InterPro" id="IPR000878">
    <property type="entry name" value="4pyrrol_Mease"/>
</dbReference>
<comment type="caution">
    <text evidence="9">The sequence shown here is derived from an EMBL/GenBank/DDBJ whole genome shotgun (WGS) entry which is preliminary data.</text>
</comment>
<comment type="subcellular location">
    <subcellularLocation>
        <location evidence="6">Cytoplasm</location>
    </subcellularLocation>
</comment>
<dbReference type="InterPro" id="IPR018063">
    <property type="entry name" value="SAM_MeTrfase_RsmI_CS"/>
</dbReference>
<comment type="similarity">
    <text evidence="6">Belongs to the methyltransferase superfamily. RsmI family.</text>
</comment>
<evidence type="ECO:0000256" key="5">
    <source>
        <dbReference type="ARBA" id="ARBA00022691"/>
    </source>
</evidence>
<dbReference type="Gene3D" id="3.40.1010.10">
    <property type="entry name" value="Cobalt-precorrin-4 Transmethylase, Domain 1"/>
    <property type="match status" value="1"/>
</dbReference>
<keyword evidence="1 6" id="KW-0963">Cytoplasm</keyword>
<dbReference type="HAMAP" id="MF_01877">
    <property type="entry name" value="16SrRNA_methyltr_I"/>
    <property type="match status" value="1"/>
</dbReference>
<comment type="function">
    <text evidence="6">Catalyzes the 2'-O-methylation of the ribose of cytidine 1402 (C1402) in 16S rRNA.</text>
</comment>
<evidence type="ECO:0000256" key="2">
    <source>
        <dbReference type="ARBA" id="ARBA00022552"/>
    </source>
</evidence>
<dbReference type="NCBIfam" id="TIGR00096">
    <property type="entry name" value="16S rRNA (cytidine(1402)-2'-O)-methyltransferase"/>
    <property type="match status" value="1"/>
</dbReference>
<dbReference type="Proteomes" id="UP000321201">
    <property type="component" value="Unassembled WGS sequence"/>
</dbReference>
<dbReference type="PROSITE" id="PS01296">
    <property type="entry name" value="RSMI"/>
    <property type="match status" value="1"/>
</dbReference>
<protein>
    <recommendedName>
        <fullName evidence="6">Ribosomal RNA small subunit methyltransferase I</fullName>
        <ecNumber evidence="6">2.1.1.198</ecNumber>
    </recommendedName>
    <alternativeName>
        <fullName evidence="6">16S rRNA 2'-O-ribose C1402 methyltransferase</fullName>
    </alternativeName>
    <alternativeName>
        <fullName evidence="6">rRNA (cytidine-2'-O-)-methyltransferase RsmI</fullName>
    </alternativeName>
</protein>
<dbReference type="SUPFAM" id="SSF53790">
    <property type="entry name" value="Tetrapyrrole methylase"/>
    <property type="match status" value="1"/>
</dbReference>
<evidence type="ECO:0000259" key="7">
    <source>
        <dbReference type="Pfam" id="PF00590"/>
    </source>
</evidence>
<dbReference type="Pfam" id="PF23016">
    <property type="entry name" value="RsmI_C"/>
    <property type="match status" value="1"/>
</dbReference>
<evidence type="ECO:0000256" key="6">
    <source>
        <dbReference type="HAMAP-Rule" id="MF_01877"/>
    </source>
</evidence>
<organism evidence="9 10">
    <name type="scientific">Pelomicrobium methylotrophicum</name>
    <dbReference type="NCBI Taxonomy" id="2602750"/>
    <lineage>
        <taxon>Bacteria</taxon>
        <taxon>Pseudomonadati</taxon>
        <taxon>Pseudomonadota</taxon>
        <taxon>Hydrogenophilia</taxon>
        <taxon>Hydrogenophilia incertae sedis</taxon>
        <taxon>Pelomicrobium</taxon>
    </lineage>
</organism>
<reference evidence="9 10" key="1">
    <citation type="submission" date="2019-08" db="EMBL/GenBank/DDBJ databases">
        <title>Pelomicrobium methylotrophicum gen. nov., sp. nov. a moderately thermophilic, facultatively anaerobic, lithoautotrophic and methylotrophic bacterium isolated from a terrestrial mud volcano.</title>
        <authorList>
            <person name="Slobodkina G.B."/>
            <person name="Merkel A.Y."/>
            <person name="Slobodkin A.I."/>
        </authorList>
    </citation>
    <scope>NUCLEOTIDE SEQUENCE [LARGE SCALE GENOMIC DNA]</scope>
    <source>
        <strain evidence="9 10">SM250</strain>
    </source>
</reference>
<dbReference type="PANTHER" id="PTHR46111">
    <property type="entry name" value="RIBOSOMAL RNA SMALL SUBUNIT METHYLTRANSFERASE I"/>
    <property type="match status" value="1"/>
</dbReference>
<dbReference type="InterPro" id="IPR053910">
    <property type="entry name" value="RsmI_HTH"/>
</dbReference>
<accession>A0A5C7F0Z8</accession>
<feature type="domain" description="Tetrapyrrole methylase" evidence="7">
    <location>
        <begin position="12"/>
        <end position="207"/>
    </location>
</feature>
<name>A0A5C7F0Z8_9PROT</name>
<dbReference type="AlphaFoldDB" id="A0A5C7F0Z8"/>
<dbReference type="GO" id="GO:0005737">
    <property type="term" value="C:cytoplasm"/>
    <property type="evidence" value="ECO:0007669"/>
    <property type="project" value="UniProtKB-SubCell"/>
</dbReference>
<keyword evidence="3 6" id="KW-0489">Methyltransferase</keyword>
<keyword evidence="10" id="KW-1185">Reference proteome</keyword>
<feature type="domain" description="RsmI HTH" evidence="8">
    <location>
        <begin position="245"/>
        <end position="285"/>
    </location>
</feature>
<evidence type="ECO:0000313" key="10">
    <source>
        <dbReference type="Proteomes" id="UP000321201"/>
    </source>
</evidence>
<dbReference type="InParanoid" id="A0A5C7F0Z8"/>
<sequence>MHSKDAGPAKGTLYVVATPIGNLRDLSFRALDVLAAVEVVAAEDTRVTARLLSHYNLSKRLVALHEHNERRATETVVGFLEAGKSVALVSDAGTPAISDPGAQLVAEARRRGYPVVPVPGANAALCALSAAGVGGGPFLFYGFLPSRPKARREALTALRELNFPIVFYEAPHRIVDSVRAIGETLGESRRITLAKELTKVHEAFVEGAPQDIVAWLETDPARQRGEFVIIVHARAPGDELAATFDATSLLAALIDELPASRAAAVVAKLTGADRQALFTQATAMKRARK</sequence>
<dbReference type="InterPro" id="IPR014777">
    <property type="entry name" value="4pyrrole_Mease_sub1"/>
</dbReference>
<dbReference type="FunFam" id="3.30.950.10:FF:000002">
    <property type="entry name" value="Ribosomal RNA small subunit methyltransferase I"/>
    <property type="match status" value="1"/>
</dbReference>
<proteinExistence type="inferred from homology"/>
<dbReference type="Gene3D" id="3.30.950.10">
    <property type="entry name" value="Methyltransferase, Cobalt-precorrin-4 Transmethylase, Domain 2"/>
    <property type="match status" value="1"/>
</dbReference>
<evidence type="ECO:0000259" key="8">
    <source>
        <dbReference type="Pfam" id="PF23016"/>
    </source>
</evidence>
<dbReference type="EC" id="2.1.1.198" evidence="6"/>
<dbReference type="InterPro" id="IPR035996">
    <property type="entry name" value="4pyrrol_Methylase_sf"/>
</dbReference>
<dbReference type="PANTHER" id="PTHR46111:SF1">
    <property type="entry name" value="RIBOSOMAL RNA SMALL SUBUNIT METHYLTRANSFERASE I"/>
    <property type="match status" value="1"/>
</dbReference>
<dbReference type="EMBL" id="VPFL01000003">
    <property type="protein sequence ID" value="TXF13184.1"/>
    <property type="molecule type" value="Genomic_DNA"/>
</dbReference>
<evidence type="ECO:0000256" key="1">
    <source>
        <dbReference type="ARBA" id="ARBA00022490"/>
    </source>
</evidence>
<dbReference type="Pfam" id="PF00590">
    <property type="entry name" value="TP_methylase"/>
    <property type="match status" value="1"/>
</dbReference>
<dbReference type="InterPro" id="IPR014776">
    <property type="entry name" value="4pyrrole_Mease_sub2"/>
</dbReference>
<keyword evidence="5 6" id="KW-0949">S-adenosyl-L-methionine</keyword>
<dbReference type="GO" id="GO:0070677">
    <property type="term" value="F:rRNA (cytosine-2'-O-)-methyltransferase activity"/>
    <property type="evidence" value="ECO:0007669"/>
    <property type="project" value="UniProtKB-UniRule"/>
</dbReference>
<gene>
    <name evidence="6 9" type="primary">rsmI</name>
    <name evidence="9" type="ORF">FR698_03720</name>
</gene>
<dbReference type="PIRSF" id="PIRSF005917">
    <property type="entry name" value="MTase_YraL"/>
    <property type="match status" value="1"/>
</dbReference>
<dbReference type="OrthoDB" id="9809084at2"/>
<evidence type="ECO:0000313" key="9">
    <source>
        <dbReference type="EMBL" id="TXF13184.1"/>
    </source>
</evidence>
<keyword evidence="4 6" id="KW-0808">Transferase</keyword>
<dbReference type="InterPro" id="IPR008189">
    <property type="entry name" value="rRNA_ssu_MeTfrase_I"/>
</dbReference>